<gene>
    <name evidence="2" type="ORF">BCV70DRAFT_187512</name>
</gene>
<evidence type="ECO:0000256" key="1">
    <source>
        <dbReference type="SAM" id="MobiDB-lite"/>
    </source>
</evidence>
<feature type="region of interest" description="Disordered" evidence="1">
    <location>
        <begin position="225"/>
        <end position="258"/>
    </location>
</feature>
<dbReference type="Proteomes" id="UP000246740">
    <property type="component" value="Unassembled WGS sequence"/>
</dbReference>
<feature type="region of interest" description="Disordered" evidence="1">
    <location>
        <begin position="1"/>
        <end position="58"/>
    </location>
</feature>
<evidence type="ECO:0000313" key="2">
    <source>
        <dbReference type="EMBL" id="PWZ01703.1"/>
    </source>
</evidence>
<proteinExistence type="predicted"/>
<feature type="compositionally biased region" description="Polar residues" evidence="1">
    <location>
        <begin position="183"/>
        <end position="201"/>
    </location>
</feature>
<protein>
    <submittedName>
        <fullName evidence="2">Uncharacterized protein</fullName>
    </submittedName>
</protein>
<reference evidence="2 3" key="1">
    <citation type="journal article" date="2018" name="Mol. Biol. Evol.">
        <title>Broad Genomic Sampling Reveals a Smut Pathogenic Ancestry of the Fungal Clade Ustilaginomycotina.</title>
        <authorList>
            <person name="Kijpornyongpan T."/>
            <person name="Mondo S.J."/>
            <person name="Barry K."/>
            <person name="Sandor L."/>
            <person name="Lee J."/>
            <person name="Lipzen A."/>
            <person name="Pangilinan J."/>
            <person name="LaButti K."/>
            <person name="Hainaut M."/>
            <person name="Henrissat B."/>
            <person name="Grigoriev I.V."/>
            <person name="Spatafora J.W."/>
            <person name="Aime M.C."/>
        </authorList>
    </citation>
    <scope>NUCLEOTIDE SEQUENCE [LARGE SCALE GENOMIC DNA]</scope>
    <source>
        <strain evidence="2 3">MCA 3645</strain>
    </source>
</reference>
<feature type="compositionally biased region" description="Polar residues" evidence="1">
    <location>
        <begin position="29"/>
        <end position="58"/>
    </location>
</feature>
<name>A0A317XV75_9BASI</name>
<accession>A0A317XV75</accession>
<feature type="compositionally biased region" description="Polar residues" evidence="1">
    <location>
        <begin position="107"/>
        <end position="140"/>
    </location>
</feature>
<keyword evidence="3" id="KW-1185">Reference proteome</keyword>
<evidence type="ECO:0000313" key="3">
    <source>
        <dbReference type="Proteomes" id="UP000246740"/>
    </source>
</evidence>
<organism evidence="2 3">
    <name type="scientific">Testicularia cyperi</name>
    <dbReference type="NCBI Taxonomy" id="1882483"/>
    <lineage>
        <taxon>Eukaryota</taxon>
        <taxon>Fungi</taxon>
        <taxon>Dikarya</taxon>
        <taxon>Basidiomycota</taxon>
        <taxon>Ustilaginomycotina</taxon>
        <taxon>Ustilaginomycetes</taxon>
        <taxon>Ustilaginales</taxon>
        <taxon>Anthracoideaceae</taxon>
        <taxon>Testicularia</taxon>
    </lineage>
</organism>
<feature type="region of interest" description="Disordered" evidence="1">
    <location>
        <begin position="183"/>
        <end position="210"/>
    </location>
</feature>
<feature type="compositionally biased region" description="Polar residues" evidence="1">
    <location>
        <begin position="227"/>
        <end position="258"/>
    </location>
</feature>
<dbReference type="OrthoDB" id="2527463at2759"/>
<dbReference type="InParanoid" id="A0A317XV75"/>
<dbReference type="EMBL" id="KZ819190">
    <property type="protein sequence ID" value="PWZ01703.1"/>
    <property type="molecule type" value="Genomic_DNA"/>
</dbReference>
<sequence>MSDPRGDSAAAEGNGGKGKGKATTASDAVDTQASSAPRQSTLDSDGARTNSHSGGATQSLASLFRSSMVSSQLGSLLHSASGGKAELAPSSTASGSNAELRDWLVQDLQSASPSTTSGAEHPTARQSFRSSPGQSSNPAHSESLYRDFQQGLSLHETTSTDFAQRQLVTDHVEGLNSTLDHAWSRQYSESQQTSRNTNMDWDSTGLRPDQIRPIHSYTDLDAPMHQAVQSSQRHSTQTFPGSLNVEQQPSSAGAQTNLASSSTDIFALLDAEEQSQGGSASAYHPVLPLPARASPQPAASSEEEILSHFDSTYQPPSPSNAGFSREQAAMHLALAEAQASQQGLQELLIPRPDNPEIQEGVYAPTAAQALESILSGRTESQTVKEAPSTSIPSSSSPAVVEKITTYFGRSTYLDDVYGLPPLLTKTIEQASALADDAKTEESRQIAIRRLESLWNHITNTAPRPSSAASAPNNADWVDGWLRSNT</sequence>
<dbReference type="AlphaFoldDB" id="A0A317XV75"/>
<feature type="region of interest" description="Disordered" evidence="1">
    <location>
        <begin position="72"/>
        <end position="142"/>
    </location>
</feature>